<sequence length="185" mass="21796">MKMIETLRSRIDLPDDICQILLRAAIKREVGKNNILFQPPRVNRKCLFIEAGLVRGYKLIDGKDYTHHFFTPGWFATDFESFISNRPASLYIETLTRCSYLEFDREVLYRLYEEHHALEKLGRIIAEKAYLFTVEKLTDLQTLDLKGRYQNLTRKNPELFRQVPQKYIASYLGVSEQSLSRIKGR</sequence>
<dbReference type="InterPro" id="IPR018490">
    <property type="entry name" value="cNMP-bd_dom_sf"/>
</dbReference>
<evidence type="ECO:0000259" key="1">
    <source>
        <dbReference type="Pfam" id="PF00027"/>
    </source>
</evidence>
<dbReference type="RefSeq" id="WP_099151422.1">
    <property type="nucleotide sequence ID" value="NZ_PDUD01000022.1"/>
</dbReference>
<protein>
    <recommendedName>
        <fullName evidence="1">Cyclic nucleotide-binding domain-containing protein</fullName>
    </recommendedName>
</protein>
<dbReference type="Gene3D" id="2.60.120.10">
    <property type="entry name" value="Jelly Rolls"/>
    <property type="match status" value="1"/>
</dbReference>
<reference evidence="2 3" key="1">
    <citation type="submission" date="2017-10" db="EMBL/GenBank/DDBJ databases">
        <title>The draft genome sequence of Lewinella nigricans NBRC 102662.</title>
        <authorList>
            <person name="Wang K."/>
        </authorList>
    </citation>
    <scope>NUCLEOTIDE SEQUENCE [LARGE SCALE GENOMIC DNA]</scope>
    <source>
        <strain evidence="2 3">NBRC 102662</strain>
    </source>
</reference>
<dbReference type="OrthoDB" id="663011at2"/>
<gene>
    <name evidence="2" type="ORF">CRP01_17815</name>
</gene>
<dbReference type="Proteomes" id="UP000223913">
    <property type="component" value="Unassembled WGS sequence"/>
</dbReference>
<evidence type="ECO:0000313" key="2">
    <source>
        <dbReference type="EMBL" id="PHN05370.1"/>
    </source>
</evidence>
<evidence type="ECO:0000313" key="3">
    <source>
        <dbReference type="Proteomes" id="UP000223913"/>
    </source>
</evidence>
<dbReference type="InterPro" id="IPR000595">
    <property type="entry name" value="cNMP-bd_dom"/>
</dbReference>
<keyword evidence="3" id="KW-1185">Reference proteome</keyword>
<proteinExistence type="predicted"/>
<accession>A0A2D0NAH8</accession>
<comment type="caution">
    <text evidence="2">The sequence shown here is derived from an EMBL/GenBank/DDBJ whole genome shotgun (WGS) entry which is preliminary data.</text>
</comment>
<dbReference type="InterPro" id="IPR014710">
    <property type="entry name" value="RmlC-like_jellyroll"/>
</dbReference>
<feature type="domain" description="Cyclic nucleotide-binding" evidence="1">
    <location>
        <begin position="28"/>
        <end position="115"/>
    </location>
</feature>
<dbReference type="AlphaFoldDB" id="A0A2D0NAH8"/>
<dbReference type="Pfam" id="PF00027">
    <property type="entry name" value="cNMP_binding"/>
    <property type="match status" value="1"/>
</dbReference>
<organism evidence="2 3">
    <name type="scientific">Flavilitoribacter nigricans (strain ATCC 23147 / DSM 23189 / NBRC 102662 / NCIMB 1420 / SS-2)</name>
    <name type="common">Lewinella nigricans</name>
    <dbReference type="NCBI Taxonomy" id="1122177"/>
    <lineage>
        <taxon>Bacteria</taxon>
        <taxon>Pseudomonadati</taxon>
        <taxon>Bacteroidota</taxon>
        <taxon>Saprospiria</taxon>
        <taxon>Saprospirales</taxon>
        <taxon>Lewinellaceae</taxon>
        <taxon>Flavilitoribacter</taxon>
    </lineage>
</organism>
<dbReference type="SUPFAM" id="SSF51206">
    <property type="entry name" value="cAMP-binding domain-like"/>
    <property type="match status" value="1"/>
</dbReference>
<dbReference type="EMBL" id="PDUD01000022">
    <property type="protein sequence ID" value="PHN05370.1"/>
    <property type="molecule type" value="Genomic_DNA"/>
</dbReference>
<name>A0A2D0NAH8_FLAN2</name>